<evidence type="ECO:0000313" key="10">
    <source>
        <dbReference type="EMBL" id="GAD93679.1"/>
    </source>
</evidence>
<keyword evidence="3" id="KW-0813">Transport</keyword>
<comment type="subcellular location">
    <subcellularLocation>
        <location evidence="1">Membrane</location>
        <topology evidence="1">Multi-pass membrane protein</topology>
    </subcellularLocation>
</comment>
<dbReference type="InterPro" id="IPR004648">
    <property type="entry name" value="Oligpept_transpt"/>
</dbReference>
<keyword evidence="7 9" id="KW-1133">Transmembrane helix</keyword>
<evidence type="ECO:0008006" key="12">
    <source>
        <dbReference type="Google" id="ProtNLM"/>
    </source>
</evidence>
<keyword evidence="5" id="KW-0571">Peptide transport</keyword>
<comment type="similarity">
    <text evidence="2">Belongs to the oligopeptide OPT transporter family.</text>
</comment>
<evidence type="ECO:0000256" key="6">
    <source>
        <dbReference type="ARBA" id="ARBA00022927"/>
    </source>
</evidence>
<dbReference type="AlphaFoldDB" id="V5FAY6"/>
<feature type="transmembrane region" description="Helical" evidence="9">
    <location>
        <begin position="672"/>
        <end position="692"/>
    </location>
</feature>
<keyword evidence="4 9" id="KW-0812">Transmembrane</keyword>
<keyword evidence="6" id="KW-0653">Protein transport</keyword>
<evidence type="ECO:0000256" key="7">
    <source>
        <dbReference type="ARBA" id="ARBA00022989"/>
    </source>
</evidence>
<feature type="transmembrane region" description="Helical" evidence="9">
    <location>
        <begin position="522"/>
        <end position="541"/>
    </location>
</feature>
<dbReference type="Proteomes" id="UP000018001">
    <property type="component" value="Unassembled WGS sequence"/>
</dbReference>
<dbReference type="PANTHER" id="PTHR22601">
    <property type="entry name" value="ISP4 LIKE PROTEIN"/>
    <property type="match status" value="1"/>
</dbReference>
<evidence type="ECO:0000256" key="9">
    <source>
        <dbReference type="SAM" id="Phobius"/>
    </source>
</evidence>
<comment type="caution">
    <text evidence="10">The sequence shown here is derived from an EMBL/GenBank/DDBJ whole genome shotgun (WGS) entry which is preliminary data.</text>
</comment>
<dbReference type="EMBL" id="BAUL01000063">
    <property type="protein sequence ID" value="GAD93679.1"/>
    <property type="molecule type" value="Genomic_DNA"/>
</dbReference>
<proteinExistence type="inferred from homology"/>
<accession>V5FAY6</accession>
<keyword evidence="8 9" id="KW-0472">Membrane</keyword>
<feature type="transmembrane region" description="Helical" evidence="9">
    <location>
        <begin position="255"/>
        <end position="273"/>
    </location>
</feature>
<dbReference type="eggNOG" id="KOG2262">
    <property type="taxonomic scope" value="Eukaryota"/>
</dbReference>
<evidence type="ECO:0000256" key="1">
    <source>
        <dbReference type="ARBA" id="ARBA00004141"/>
    </source>
</evidence>
<dbReference type="InterPro" id="IPR004813">
    <property type="entry name" value="OPT"/>
</dbReference>
<reference evidence="11" key="1">
    <citation type="journal article" date="2014" name="Genome Announc.">
        <title>Draft genome sequence of the formaldehyde-resistant fungus Byssochlamys spectabilis No. 5 (anamorph Paecilomyces variotii No. 5) (NBRC109023).</title>
        <authorList>
            <person name="Oka T."/>
            <person name="Ekino K."/>
            <person name="Fukuda K."/>
            <person name="Nomura Y."/>
        </authorList>
    </citation>
    <scope>NUCLEOTIDE SEQUENCE [LARGE SCALE GENOMIC DNA]</scope>
    <source>
        <strain evidence="11">No. 5 / NBRC 109023</strain>
    </source>
</reference>
<feature type="transmembrane region" description="Helical" evidence="9">
    <location>
        <begin position="495"/>
        <end position="516"/>
    </location>
</feature>
<feature type="transmembrane region" description="Helical" evidence="9">
    <location>
        <begin position="197"/>
        <end position="217"/>
    </location>
</feature>
<feature type="transmembrane region" description="Helical" evidence="9">
    <location>
        <begin position="329"/>
        <end position="351"/>
    </location>
</feature>
<dbReference type="NCBIfam" id="TIGR00728">
    <property type="entry name" value="OPT_sfam"/>
    <property type="match status" value="1"/>
</dbReference>
<dbReference type="HOGENOM" id="CLU_004965_3_0_1"/>
<evidence type="ECO:0000256" key="2">
    <source>
        <dbReference type="ARBA" id="ARBA00008807"/>
    </source>
</evidence>
<evidence type="ECO:0000256" key="4">
    <source>
        <dbReference type="ARBA" id="ARBA00022692"/>
    </source>
</evidence>
<sequence>MVASTPGYARSIPEGTQVSLEDRRISPELIEEKKVSNEKDLKTEVDINADRVPSYGEAVGETVESSAKVLETADDLVTQVLAVEDDPSINPWTFRMFFLGIGLSVFGSVLQEIFYFKPQTIYVSQVFLTVIAYVLGEGMAYMIPRRGRIGHLLNPGPFNAKEHAAIALMASAASQSALATEALAAQQLFYGGYPSHAAGIFITLSSQLIGYGIAGLLRDVIVRPTKMLWPMTLPISSLLESLHRHKTESKSKMKIFYVVFFILFFWEIVPEYIFPVLEGVSIFCLANQNSLVFTNLFGGASGNEGLGFLAWSFDWQYIASLGSPLWYPLYALTNSLIGYLGCIVLFMAVYYKNIWNSQDFPFLSQLLFYGDSNSTNYHTYNQTLIMNEDFTINEDLLRQQGIPWITGTYVCYLITSNMGLTATFTHMLLWNWDDIRSGWEWASPSKLKKWFQLSSWKFWANQETPEERLQRRLNDPNLDPHYKLMLRNLYQETPNWWWGAILVASFAVGLGCLYAMKSTLPWWGFIIANLLTVLFMLFFGAQYGITGFQFNVQPICQMLAGYMFPGRPLANLYFTCFTYNSLQMGQVLAKDLRLAQNLHISPICTFTIQVTGCVVGALFNYIMMLTIVQNQGTVLKSIQGTNIWSGQNIQQFNTLAIAWSIAKDMFSIGGRYQWVTISYLIGFAVPLPFWLLNRWYPHRIFSYINLSIILWYMGWLFVGINSSILTYFAIGFFAQWWLRKYHPRYFTKYNYIVSAALDGGTQVCVFILTFAVFGGSGKSFPFPTWAGNPDPSVHNLDYCKVNTANTS</sequence>
<keyword evidence="11" id="KW-1185">Reference proteome</keyword>
<gene>
    <name evidence="10" type="ORF">PVAR5_2292</name>
</gene>
<feature type="transmembrane region" description="Helical" evidence="9">
    <location>
        <begin position="749"/>
        <end position="773"/>
    </location>
</feature>
<dbReference type="Pfam" id="PF03169">
    <property type="entry name" value="OPT"/>
    <property type="match status" value="1"/>
</dbReference>
<dbReference type="GO" id="GO:0035673">
    <property type="term" value="F:oligopeptide transmembrane transporter activity"/>
    <property type="evidence" value="ECO:0007669"/>
    <property type="project" value="InterPro"/>
</dbReference>
<evidence type="ECO:0000256" key="3">
    <source>
        <dbReference type="ARBA" id="ARBA00022448"/>
    </source>
</evidence>
<feature type="transmembrane region" description="Helical" evidence="9">
    <location>
        <begin position="96"/>
        <end position="116"/>
    </location>
</feature>
<evidence type="ECO:0000313" key="11">
    <source>
        <dbReference type="Proteomes" id="UP000018001"/>
    </source>
</evidence>
<evidence type="ECO:0000256" key="5">
    <source>
        <dbReference type="ARBA" id="ARBA00022856"/>
    </source>
</evidence>
<dbReference type="InParanoid" id="V5FAY6"/>
<dbReference type="GO" id="GO:0016020">
    <property type="term" value="C:membrane"/>
    <property type="evidence" value="ECO:0007669"/>
    <property type="project" value="UniProtKB-SubCell"/>
</dbReference>
<organism evidence="10 11">
    <name type="scientific">Byssochlamys spectabilis (strain No. 5 / NBRC 109023)</name>
    <name type="common">Paecilomyces variotii</name>
    <dbReference type="NCBI Taxonomy" id="1356009"/>
    <lineage>
        <taxon>Eukaryota</taxon>
        <taxon>Fungi</taxon>
        <taxon>Dikarya</taxon>
        <taxon>Ascomycota</taxon>
        <taxon>Pezizomycotina</taxon>
        <taxon>Eurotiomycetes</taxon>
        <taxon>Eurotiomycetidae</taxon>
        <taxon>Eurotiales</taxon>
        <taxon>Thermoascaceae</taxon>
        <taxon>Paecilomyces</taxon>
    </lineage>
</organism>
<dbReference type="OrthoDB" id="9986677at2759"/>
<feature type="transmembrane region" description="Helical" evidence="9">
    <location>
        <begin position="122"/>
        <end position="143"/>
    </location>
</feature>
<feature type="transmembrane region" description="Helical" evidence="9">
    <location>
        <begin position="712"/>
        <end position="737"/>
    </location>
</feature>
<evidence type="ECO:0000256" key="8">
    <source>
        <dbReference type="ARBA" id="ARBA00023136"/>
    </source>
</evidence>
<dbReference type="GO" id="GO:0015031">
    <property type="term" value="P:protein transport"/>
    <property type="evidence" value="ECO:0007669"/>
    <property type="project" value="UniProtKB-KW"/>
</dbReference>
<name>V5FAY6_BYSSN</name>
<protein>
    <recommendedName>
        <fullName evidence="12">OPT superfamily oligopeptide transporter</fullName>
    </recommendedName>
</protein>